<gene>
    <name evidence="4" type="primary">cutL_1</name>
    <name evidence="4" type="ORF">THS5294_02559</name>
</gene>
<evidence type="ECO:0000256" key="2">
    <source>
        <dbReference type="ARBA" id="ARBA00023002"/>
    </source>
</evidence>
<evidence type="ECO:0000259" key="3">
    <source>
        <dbReference type="SMART" id="SM01008"/>
    </source>
</evidence>
<dbReference type="GO" id="GO:0016491">
    <property type="term" value="F:oxidoreductase activity"/>
    <property type="evidence" value="ECO:0007669"/>
    <property type="project" value="UniProtKB-KW"/>
</dbReference>
<accession>A0A0P1FJA9</accession>
<dbReference type="SUPFAM" id="SSF54665">
    <property type="entry name" value="CO dehydrogenase molybdoprotein N-domain-like"/>
    <property type="match status" value="1"/>
</dbReference>
<protein>
    <submittedName>
        <fullName evidence="4">Carbon monoxide dehydrogenase large chain</fullName>
        <ecNumber evidence="4">1.2.99.2</ecNumber>
    </submittedName>
</protein>
<dbReference type="GO" id="GO:0005506">
    <property type="term" value="F:iron ion binding"/>
    <property type="evidence" value="ECO:0007669"/>
    <property type="project" value="InterPro"/>
</dbReference>
<evidence type="ECO:0000313" key="5">
    <source>
        <dbReference type="Proteomes" id="UP000051298"/>
    </source>
</evidence>
<reference evidence="4 5" key="1">
    <citation type="submission" date="2015-09" db="EMBL/GenBank/DDBJ databases">
        <authorList>
            <consortium name="Swine Surveillance"/>
        </authorList>
    </citation>
    <scope>NUCLEOTIDE SEQUENCE [LARGE SCALE GENOMIC DNA]</scope>
    <source>
        <strain evidence="4 5">CECT 5294</strain>
    </source>
</reference>
<dbReference type="InterPro" id="IPR036856">
    <property type="entry name" value="Ald_Oxase/Xan_DH_a/b_sf"/>
</dbReference>
<dbReference type="InterPro" id="IPR000674">
    <property type="entry name" value="Ald_Oxase/Xan_DH_a/b"/>
</dbReference>
<name>A0A0P1FJA9_9RHOB</name>
<evidence type="ECO:0000256" key="1">
    <source>
        <dbReference type="ARBA" id="ARBA00022505"/>
    </source>
</evidence>
<proteinExistence type="predicted"/>
<dbReference type="SMART" id="SM01008">
    <property type="entry name" value="Ald_Xan_dh_C"/>
    <property type="match status" value="1"/>
</dbReference>
<dbReference type="SUPFAM" id="SSF56003">
    <property type="entry name" value="Molybdenum cofactor-binding domain"/>
    <property type="match status" value="1"/>
</dbReference>
<dbReference type="Pfam" id="PF20256">
    <property type="entry name" value="MoCoBD_2"/>
    <property type="match status" value="1"/>
</dbReference>
<evidence type="ECO:0000313" key="4">
    <source>
        <dbReference type="EMBL" id="CUH61256.1"/>
    </source>
</evidence>
<dbReference type="eggNOG" id="COG1529">
    <property type="taxonomic scope" value="Bacteria"/>
</dbReference>
<dbReference type="InterPro" id="IPR037165">
    <property type="entry name" value="AldOxase/xan_DH_Mopterin-bd_sf"/>
</dbReference>
<feature type="domain" description="Aldehyde oxidase/xanthine dehydrogenase a/b hammerhead" evidence="3">
    <location>
        <begin position="20"/>
        <end position="140"/>
    </location>
</feature>
<dbReference type="Gene3D" id="3.30.365.10">
    <property type="entry name" value="Aldehyde oxidase/xanthine dehydrogenase, molybdopterin binding domain"/>
    <property type="match status" value="4"/>
</dbReference>
<dbReference type="InterPro" id="IPR008274">
    <property type="entry name" value="AldOxase/xan_DH_MoCoBD1"/>
</dbReference>
<dbReference type="Gene3D" id="3.90.1170.50">
    <property type="entry name" value="Aldehyde oxidase/xanthine dehydrogenase, a/b hammerhead"/>
    <property type="match status" value="1"/>
</dbReference>
<dbReference type="AlphaFoldDB" id="A0A0P1FJA9"/>
<dbReference type="PANTHER" id="PTHR11908">
    <property type="entry name" value="XANTHINE DEHYDROGENASE"/>
    <property type="match status" value="1"/>
</dbReference>
<dbReference type="Pfam" id="PF01315">
    <property type="entry name" value="Ald_Xan_dh_C"/>
    <property type="match status" value="1"/>
</dbReference>
<dbReference type="RefSeq" id="WP_058124043.1">
    <property type="nucleotide sequence ID" value="NZ_CYRX01000031.1"/>
</dbReference>
<dbReference type="Proteomes" id="UP000051298">
    <property type="component" value="Unassembled WGS sequence"/>
</dbReference>
<dbReference type="EC" id="1.2.99.2" evidence="4"/>
<dbReference type="PANTHER" id="PTHR11908:SF132">
    <property type="entry name" value="ALDEHYDE OXIDASE 1-RELATED"/>
    <property type="match status" value="1"/>
</dbReference>
<dbReference type="InterPro" id="IPR016208">
    <property type="entry name" value="Ald_Oxase/xanthine_DH-like"/>
</dbReference>
<keyword evidence="1" id="KW-0500">Molybdenum</keyword>
<dbReference type="InterPro" id="IPR046867">
    <property type="entry name" value="AldOxase/xan_DH_MoCoBD2"/>
</dbReference>
<dbReference type="STRING" id="266809.PM03_12640"/>
<sequence length="769" mass="81995">MSGFGTSQAMRRVEDLRLLTGGGQYVDDIAPRDALFGFVFRSSVAHGEITTLDVSAARAASGVVMVLTAEDLAAAGRDTAMSASIIKNRDGVKGAAPKRPLLAEGRVRFVGEPVAFVVAETLDQAKAASELIAFDVESLPVKLDVAPGGGVDLHAEAPGNVAYTWETGDADAVDRVFEAAAHVVELTVDDTRIIANSLEPRGCFAEIEDGGIHVCVNGQGVWGPRDDLAKFLGFTKDEVRVTNPDVGGGFGMKAMSYPETFIVAHATHALGRPVRWMAERTESMLSDNAGRDLICTARLGFDTDYKLTAYSMDSVANLGAYNSGYAQFIQSELFAKVLPGVYDVRDVFMRNVGVYTNTTQVDAYRGAGRPEAIYVLERAMDYAARELGVDPLALRRKSFIPTEKFPYTSAVGEIYDVGDFDRVLSRAEQEADLAGFAARRAASEAEGKLRGVGLCYYIESILGNPEETATVAFEEPGIATLYVGTQSNGQGHETVYSQFVYEWLGIPPENVKIVQGDSKRIAKGGGTGGSRSVTTQGTATKAASEAVVARFTPFVADLLEVEADTVSFGEGSFRSDGSNRVMTVLEAADEARAAGREDLLRTSETTTLPGRSFPNGCHVCELEIDKDTGVVTVEKYTVVDDFGNLMNPMLAEGQVHGGVAQGVGQCLSEAVVYDESGQLLTATFMDYGMPRADNLPMIAFYSEPVPSTANVLGMKGCGEAGTVGAMAAVGNAALDALWPLGLRKVDMPFTPARMWAMLREAEGRAIAAE</sequence>
<dbReference type="Pfam" id="PF02738">
    <property type="entry name" value="MoCoBD_1"/>
    <property type="match status" value="1"/>
</dbReference>
<dbReference type="EMBL" id="CYRX01000031">
    <property type="protein sequence ID" value="CUH61256.1"/>
    <property type="molecule type" value="Genomic_DNA"/>
</dbReference>
<organism evidence="4 5">
    <name type="scientific">Thalassobacter stenotrophicus</name>
    <dbReference type="NCBI Taxonomy" id="266809"/>
    <lineage>
        <taxon>Bacteria</taxon>
        <taxon>Pseudomonadati</taxon>
        <taxon>Pseudomonadota</taxon>
        <taxon>Alphaproteobacteria</taxon>
        <taxon>Rhodobacterales</taxon>
        <taxon>Roseobacteraceae</taxon>
        <taxon>Thalassobacter</taxon>
    </lineage>
</organism>
<keyword evidence="2 4" id="KW-0560">Oxidoreductase</keyword>